<accession>A0A8J3IMF1</accession>
<dbReference type="SUPFAM" id="SSF56112">
    <property type="entry name" value="Protein kinase-like (PK-like)"/>
    <property type="match status" value="1"/>
</dbReference>
<dbReference type="PANTHER" id="PTHR47829:SF1">
    <property type="entry name" value="HAD FAMILY PHOSPHATASE"/>
    <property type="match status" value="1"/>
</dbReference>
<dbReference type="EMBL" id="BNJK01000001">
    <property type="protein sequence ID" value="GHO95053.1"/>
    <property type="molecule type" value="Genomic_DNA"/>
</dbReference>
<evidence type="ECO:0000313" key="3">
    <source>
        <dbReference type="Proteomes" id="UP000597444"/>
    </source>
</evidence>
<dbReference type="Gene3D" id="3.30.200.20">
    <property type="entry name" value="Phosphorylase Kinase, domain 1"/>
    <property type="match status" value="1"/>
</dbReference>
<organism evidence="2 3">
    <name type="scientific">Reticulibacter mediterranei</name>
    <dbReference type="NCBI Taxonomy" id="2778369"/>
    <lineage>
        <taxon>Bacteria</taxon>
        <taxon>Bacillati</taxon>
        <taxon>Chloroflexota</taxon>
        <taxon>Ktedonobacteria</taxon>
        <taxon>Ktedonobacterales</taxon>
        <taxon>Reticulibacteraceae</taxon>
        <taxon>Reticulibacter</taxon>
    </lineage>
</organism>
<reference evidence="2" key="1">
    <citation type="submission" date="2020-10" db="EMBL/GenBank/DDBJ databases">
        <title>Taxonomic study of unclassified bacteria belonging to the class Ktedonobacteria.</title>
        <authorList>
            <person name="Yabe S."/>
            <person name="Wang C.M."/>
            <person name="Zheng Y."/>
            <person name="Sakai Y."/>
            <person name="Cavaletti L."/>
            <person name="Monciardini P."/>
            <person name="Donadio S."/>
        </authorList>
    </citation>
    <scope>NUCLEOTIDE SEQUENCE</scope>
    <source>
        <strain evidence="2">ID150040</strain>
    </source>
</reference>
<sequence>MNDETIEVRPGEQLDWVKVEQYLHAHIPGIGTGTWEVRQFPSGASNLTYLVRIGEWEGVLRRPPFGPVPPKAHDMQRESSLLEHIHPFFPLAPRPYLFCNNLEIIGVPFYIMERRKGIVLNDTFPRGTEVTPELCWRISETVVDTLVEIHAIDWQAAGLAAFGHPVGFLERQVRGWIERYNRSQTNESPDVTALTRWLVEHIPTSPAPTLIHNDFKLNNMLLDTQDLARPVAVLDWEMSTVGDPLFDLAVTLSYWIQPDDSEELRAILPTITYLPGFMNRTEFMKRYAQRSGLDLSSMHFYLTFAYFKLSVIVQQIYIRWLRGQTHDQRFAIFGSRVRTLIDHAMQLISQGAI</sequence>
<dbReference type="Pfam" id="PF01636">
    <property type="entry name" value="APH"/>
    <property type="match status" value="1"/>
</dbReference>
<dbReference type="InterPro" id="IPR041726">
    <property type="entry name" value="ACAD10_11_N"/>
</dbReference>
<feature type="domain" description="Aminoglycoside phosphotransferase" evidence="1">
    <location>
        <begin position="36"/>
        <end position="267"/>
    </location>
</feature>
<dbReference type="PANTHER" id="PTHR47829">
    <property type="entry name" value="HYDROLASE, PUTATIVE (AFU_ORTHOLOGUE AFUA_1G12880)-RELATED"/>
    <property type="match status" value="1"/>
</dbReference>
<dbReference type="InterPro" id="IPR011009">
    <property type="entry name" value="Kinase-like_dom_sf"/>
</dbReference>
<dbReference type="InterPro" id="IPR052898">
    <property type="entry name" value="ACAD10-like"/>
</dbReference>
<evidence type="ECO:0000259" key="1">
    <source>
        <dbReference type="Pfam" id="PF01636"/>
    </source>
</evidence>
<gene>
    <name evidence="2" type="ORF">KSF_051010</name>
</gene>
<dbReference type="AlphaFoldDB" id="A0A8J3IMF1"/>
<evidence type="ECO:0000313" key="2">
    <source>
        <dbReference type="EMBL" id="GHO95053.1"/>
    </source>
</evidence>
<comment type="caution">
    <text evidence="2">The sequence shown here is derived from an EMBL/GenBank/DDBJ whole genome shotgun (WGS) entry which is preliminary data.</text>
</comment>
<name>A0A8J3IMF1_9CHLR</name>
<protein>
    <submittedName>
        <fullName evidence="2">Aminoglycoside phosphotransferase</fullName>
    </submittedName>
</protein>
<keyword evidence="3" id="KW-1185">Reference proteome</keyword>
<proteinExistence type="predicted"/>
<dbReference type="Proteomes" id="UP000597444">
    <property type="component" value="Unassembled WGS sequence"/>
</dbReference>
<dbReference type="RefSeq" id="WP_220205756.1">
    <property type="nucleotide sequence ID" value="NZ_BNJK01000001.1"/>
</dbReference>
<dbReference type="CDD" id="cd05154">
    <property type="entry name" value="ACAD10_11_N-like"/>
    <property type="match status" value="1"/>
</dbReference>
<dbReference type="Gene3D" id="3.90.1200.10">
    <property type="match status" value="1"/>
</dbReference>
<dbReference type="InterPro" id="IPR002575">
    <property type="entry name" value="Aminoglycoside_PTrfase"/>
</dbReference>